<feature type="active site" description="Nucleophile" evidence="2">
    <location>
        <position position="10"/>
    </location>
</feature>
<dbReference type="SUPFAM" id="SSF56784">
    <property type="entry name" value="HAD-like"/>
    <property type="match status" value="1"/>
</dbReference>
<feature type="site" description="Stabilizes the phosphoryl group" evidence="3">
    <location>
        <position position="93"/>
    </location>
</feature>
<feature type="site" description="Stabilizes the phosphoryl group" evidence="3">
    <location>
        <position position="51"/>
    </location>
</feature>
<evidence type="ECO:0000313" key="6">
    <source>
        <dbReference type="Proteomes" id="UP000198584"/>
    </source>
</evidence>
<feature type="binding site" evidence="4">
    <location>
        <position position="91"/>
    </location>
    <ligand>
        <name>Zn(2+)</name>
        <dbReference type="ChEBI" id="CHEBI:29105"/>
    </ligand>
</feature>
<dbReference type="RefSeq" id="WP_093045883.1">
    <property type="nucleotide sequence ID" value="NZ_FNQR01000014.1"/>
</dbReference>
<keyword evidence="6" id="KW-1185">Reference proteome</keyword>
<gene>
    <name evidence="5" type="ORF">SAMN05421743_11463</name>
</gene>
<dbReference type="GO" id="GO:0005737">
    <property type="term" value="C:cytoplasm"/>
    <property type="evidence" value="ECO:0007669"/>
    <property type="project" value="UniProtKB-SubCell"/>
</dbReference>
<feature type="binding site" evidence="4">
    <location>
        <position position="89"/>
    </location>
    <ligand>
        <name>Zn(2+)</name>
        <dbReference type="ChEBI" id="CHEBI:29105"/>
    </ligand>
</feature>
<feature type="binding site" evidence="4">
    <location>
        <position position="83"/>
    </location>
    <ligand>
        <name>Zn(2+)</name>
        <dbReference type="ChEBI" id="CHEBI:29105"/>
    </ligand>
</feature>
<dbReference type="InterPro" id="IPR023214">
    <property type="entry name" value="HAD_sf"/>
</dbReference>
<sequence>MKKIEAIFIDRDGTIGGDDTVHYPGEFDLFPYTSTEINRLKRDGIRIFSFTNQPGISRGLAKEKDFEEELLAFGFDDVYMCPHDYNEGCSCRKPNTGMLIEAQKDYELCLENGAKIGDRWSDMVAASRVGSINILVRTGAGESSLSEHYDKLQDVKIDYIANNLLDAID</sequence>
<comment type="subcellular location">
    <subcellularLocation>
        <location evidence="1">Cytoplasm</location>
    </subcellularLocation>
</comment>
<dbReference type="EMBL" id="FNQR01000014">
    <property type="protein sequence ID" value="SEB05409.1"/>
    <property type="molecule type" value="Genomic_DNA"/>
</dbReference>
<dbReference type="GO" id="GO:0016791">
    <property type="term" value="F:phosphatase activity"/>
    <property type="evidence" value="ECO:0007669"/>
    <property type="project" value="InterPro"/>
</dbReference>
<proteinExistence type="inferred from homology"/>
<keyword evidence="4" id="KW-0862">Zinc</keyword>
<dbReference type="InterPro" id="IPR004446">
    <property type="entry name" value="Heptose_bisP_phosphatase"/>
</dbReference>
<name>A0A1H4G740_9BACI</name>
<keyword evidence="1" id="KW-0119">Carbohydrate metabolism</keyword>
<feature type="site" description="Contributes to substrate recognition" evidence="3">
    <location>
        <position position="92"/>
    </location>
</feature>
<keyword evidence="4" id="KW-0460">Magnesium</keyword>
<comment type="cofactor">
    <cofactor evidence="4">
        <name>Zn(2+)</name>
        <dbReference type="ChEBI" id="CHEBI:29105"/>
    </cofactor>
</comment>
<dbReference type="STRING" id="571932.SAMN05421743_11463"/>
<keyword evidence="1" id="KW-0963">Cytoplasm</keyword>
<evidence type="ECO:0000256" key="4">
    <source>
        <dbReference type="PIRSR" id="PIRSR004682-4"/>
    </source>
</evidence>
<dbReference type="PANTHER" id="PTHR42891:SF1">
    <property type="entry name" value="D-GLYCERO-BETA-D-MANNO-HEPTOSE-1,7-BISPHOSPHATE 7-PHOSPHATASE"/>
    <property type="match status" value="1"/>
</dbReference>
<evidence type="ECO:0000256" key="2">
    <source>
        <dbReference type="PIRSR" id="PIRSR004682-1"/>
    </source>
</evidence>
<evidence type="ECO:0000256" key="3">
    <source>
        <dbReference type="PIRSR" id="PIRSR004682-3"/>
    </source>
</evidence>
<dbReference type="NCBIfam" id="NF005264">
    <property type="entry name" value="PRK06769.1"/>
    <property type="match status" value="1"/>
</dbReference>
<comment type="similarity">
    <text evidence="1">Belongs to the gmhB family.</text>
</comment>
<dbReference type="EC" id="3.1.3.-" evidence="1"/>
<dbReference type="Gene3D" id="3.40.50.1000">
    <property type="entry name" value="HAD superfamily/HAD-like"/>
    <property type="match status" value="1"/>
</dbReference>
<dbReference type="GO" id="GO:0046872">
    <property type="term" value="F:metal ion binding"/>
    <property type="evidence" value="ECO:0007669"/>
    <property type="project" value="UniProtKB-KW"/>
</dbReference>
<protein>
    <recommendedName>
        <fullName evidence="1">D,D-heptose 1,7-bisphosphate phosphatase</fullName>
        <ecNumber evidence="1">3.1.3.-</ecNumber>
    </recommendedName>
</protein>
<dbReference type="InterPro" id="IPR036412">
    <property type="entry name" value="HAD-like_sf"/>
</dbReference>
<organism evidence="5 6">
    <name type="scientific">Thalassobacillus cyri</name>
    <dbReference type="NCBI Taxonomy" id="571932"/>
    <lineage>
        <taxon>Bacteria</taxon>
        <taxon>Bacillati</taxon>
        <taxon>Bacillota</taxon>
        <taxon>Bacilli</taxon>
        <taxon>Bacillales</taxon>
        <taxon>Bacillaceae</taxon>
        <taxon>Thalassobacillus</taxon>
    </lineage>
</organism>
<dbReference type="InterPro" id="IPR006549">
    <property type="entry name" value="HAD-SF_hydro_IIIA"/>
</dbReference>
<accession>A0A1H4G740</accession>
<comment type="cofactor">
    <cofactor evidence="4">
        <name>Mg(2+)</name>
        <dbReference type="ChEBI" id="CHEBI:18420"/>
    </cofactor>
</comment>
<feature type="binding site" evidence="4">
    <location>
        <position position="118"/>
    </location>
    <ligand>
        <name>Mg(2+)</name>
        <dbReference type="ChEBI" id="CHEBI:18420"/>
    </ligand>
</feature>
<dbReference type="OrthoDB" id="9801899at2"/>
<keyword evidence="4" id="KW-0479">Metal-binding</keyword>
<feature type="binding site" evidence="4">
    <location>
        <position position="12"/>
    </location>
    <ligand>
        <name>Mg(2+)</name>
        <dbReference type="ChEBI" id="CHEBI:18420"/>
    </ligand>
</feature>
<reference evidence="5 6" key="1">
    <citation type="submission" date="2016-10" db="EMBL/GenBank/DDBJ databases">
        <authorList>
            <person name="de Groot N.N."/>
        </authorList>
    </citation>
    <scope>NUCLEOTIDE SEQUENCE [LARGE SCALE GENOMIC DNA]</scope>
    <source>
        <strain evidence="5 6">CCM7597</strain>
    </source>
</reference>
<dbReference type="Pfam" id="PF13242">
    <property type="entry name" value="Hydrolase_like"/>
    <property type="match status" value="1"/>
</dbReference>
<dbReference type="AlphaFoldDB" id="A0A1H4G740"/>
<evidence type="ECO:0000256" key="1">
    <source>
        <dbReference type="PIRNR" id="PIRNR004682"/>
    </source>
</evidence>
<feature type="binding site" evidence="4">
    <location>
        <position position="10"/>
    </location>
    <ligand>
        <name>Mg(2+)</name>
        <dbReference type="ChEBI" id="CHEBI:18420"/>
    </ligand>
</feature>
<keyword evidence="1 5" id="KW-0378">Hydrolase</keyword>
<dbReference type="Proteomes" id="UP000198584">
    <property type="component" value="Unassembled WGS sequence"/>
</dbReference>
<dbReference type="PIRSF" id="PIRSF004682">
    <property type="entry name" value="GmhB"/>
    <property type="match status" value="1"/>
</dbReference>
<dbReference type="NCBIfam" id="TIGR01662">
    <property type="entry name" value="HAD-SF-IIIA"/>
    <property type="match status" value="1"/>
</dbReference>
<dbReference type="PANTHER" id="PTHR42891">
    <property type="entry name" value="D-GLYCERO-BETA-D-MANNO-HEPTOSE-1,7-BISPHOSPHATE 7-PHOSPHATASE"/>
    <property type="match status" value="1"/>
</dbReference>
<evidence type="ECO:0000313" key="5">
    <source>
        <dbReference type="EMBL" id="SEB05409.1"/>
    </source>
</evidence>
<feature type="active site" description="Proton donor" evidence="2">
    <location>
        <position position="12"/>
    </location>
</feature>
<feature type="binding site" evidence="4">
    <location>
        <position position="81"/>
    </location>
    <ligand>
        <name>Zn(2+)</name>
        <dbReference type="ChEBI" id="CHEBI:29105"/>
    </ligand>
</feature>
<dbReference type="GO" id="GO:0005975">
    <property type="term" value="P:carbohydrate metabolic process"/>
    <property type="evidence" value="ECO:0007669"/>
    <property type="project" value="InterPro"/>
</dbReference>